<feature type="transmembrane region" description="Helical" evidence="8">
    <location>
        <begin position="579"/>
        <end position="599"/>
    </location>
</feature>
<keyword evidence="11" id="KW-1185">Reference proteome</keyword>
<dbReference type="STRING" id="1531966.A0A0A1TIR0"/>
<feature type="compositionally biased region" description="Basic residues" evidence="7">
    <location>
        <begin position="12"/>
        <end position="21"/>
    </location>
</feature>
<dbReference type="InterPro" id="IPR016160">
    <property type="entry name" value="Ald_DH_CS_CYS"/>
</dbReference>
<accession>A0A0A1TIR0</accession>
<organism evidence="10 11">
    <name type="scientific">[Torrubiella] hemipterigena</name>
    <dbReference type="NCBI Taxonomy" id="1531966"/>
    <lineage>
        <taxon>Eukaryota</taxon>
        <taxon>Fungi</taxon>
        <taxon>Dikarya</taxon>
        <taxon>Ascomycota</taxon>
        <taxon>Pezizomycotina</taxon>
        <taxon>Sordariomycetes</taxon>
        <taxon>Hypocreomycetidae</taxon>
        <taxon>Hypocreales</taxon>
        <taxon>Clavicipitaceae</taxon>
        <taxon>Clavicipitaceae incertae sedis</taxon>
        <taxon>'Torrubiella' clade</taxon>
    </lineage>
</organism>
<evidence type="ECO:0000256" key="8">
    <source>
        <dbReference type="SAM" id="Phobius"/>
    </source>
</evidence>
<dbReference type="GO" id="GO:0006081">
    <property type="term" value="P:aldehyde metabolic process"/>
    <property type="evidence" value="ECO:0007669"/>
    <property type="project" value="InterPro"/>
</dbReference>
<dbReference type="SUPFAM" id="SSF53720">
    <property type="entry name" value="ALDH-like"/>
    <property type="match status" value="1"/>
</dbReference>
<keyword evidence="3" id="KW-0560">Oxidoreductase</keyword>
<keyword evidence="8" id="KW-0812">Transmembrane</keyword>
<proteinExistence type="inferred from homology"/>
<dbReference type="Gene3D" id="3.40.309.10">
    <property type="entry name" value="Aldehyde Dehydrogenase, Chain A, domain 2"/>
    <property type="match status" value="1"/>
</dbReference>
<evidence type="ECO:0000256" key="7">
    <source>
        <dbReference type="SAM" id="MobiDB-lite"/>
    </source>
</evidence>
<dbReference type="OrthoDB" id="440325at2759"/>
<evidence type="ECO:0000256" key="3">
    <source>
        <dbReference type="ARBA" id="ARBA00023002"/>
    </source>
</evidence>
<dbReference type="GO" id="GO:0016117">
    <property type="term" value="P:carotenoid biosynthetic process"/>
    <property type="evidence" value="ECO:0007669"/>
    <property type="project" value="UniProtKB-KW"/>
</dbReference>
<dbReference type="PROSITE" id="PS00070">
    <property type="entry name" value="ALDEHYDE_DEHYDR_CYS"/>
    <property type="match status" value="1"/>
</dbReference>
<evidence type="ECO:0000256" key="4">
    <source>
        <dbReference type="ARBA" id="ARBA00066967"/>
    </source>
</evidence>
<dbReference type="FunFam" id="3.40.605.10:FF:000004">
    <property type="entry name" value="Aldehyde dehydrogenase"/>
    <property type="match status" value="1"/>
</dbReference>
<evidence type="ECO:0000256" key="6">
    <source>
        <dbReference type="ARBA" id="ARBA00082640"/>
    </source>
</evidence>
<reference evidence="10 11" key="1">
    <citation type="journal article" date="2015" name="Genome Announc.">
        <title>Draft Genome Sequence and Gene Annotation of the Entomopathogenic Fungus Verticillium hemipterigenum.</title>
        <authorList>
            <person name="Horn F."/>
            <person name="Habel A."/>
            <person name="Scharf D.H."/>
            <person name="Dworschak J."/>
            <person name="Brakhage A.A."/>
            <person name="Guthke R."/>
            <person name="Hertweck C."/>
            <person name="Linde J."/>
        </authorList>
    </citation>
    <scope>NUCLEOTIDE SEQUENCE [LARGE SCALE GENOMIC DNA]</scope>
</reference>
<protein>
    <recommendedName>
        <fullName evidence="5">Beta-apo-4'-carotenal oxygenase</fullName>
        <ecNumber evidence="4">1.2.1.82</ecNumber>
    </recommendedName>
    <alternativeName>
        <fullName evidence="6">Beta-apo-4'-carotenal dehydrogenase</fullName>
    </alternativeName>
</protein>
<feature type="region of interest" description="Disordered" evidence="7">
    <location>
        <begin position="1"/>
        <end position="37"/>
    </location>
</feature>
<dbReference type="InterPro" id="IPR015590">
    <property type="entry name" value="Aldehyde_DH_dom"/>
</dbReference>
<keyword evidence="8" id="KW-0472">Membrane</keyword>
<evidence type="ECO:0000256" key="1">
    <source>
        <dbReference type="ARBA" id="ARBA00009986"/>
    </source>
</evidence>
<dbReference type="InterPro" id="IPR012394">
    <property type="entry name" value="Aldehyde_DH_NAD(P)"/>
</dbReference>
<evidence type="ECO:0000256" key="2">
    <source>
        <dbReference type="ARBA" id="ARBA00022746"/>
    </source>
</evidence>
<gene>
    <name evidence="10" type="ORF">VHEMI10430</name>
</gene>
<evidence type="ECO:0000313" key="10">
    <source>
        <dbReference type="EMBL" id="CEJ94924.1"/>
    </source>
</evidence>
<dbReference type="Proteomes" id="UP000039046">
    <property type="component" value="Unassembled WGS sequence"/>
</dbReference>
<evidence type="ECO:0000313" key="11">
    <source>
        <dbReference type="Proteomes" id="UP000039046"/>
    </source>
</evidence>
<evidence type="ECO:0000259" key="9">
    <source>
        <dbReference type="Pfam" id="PF00171"/>
    </source>
</evidence>
<dbReference type="CDD" id="cd07135">
    <property type="entry name" value="ALDH_F14-YMR110C"/>
    <property type="match status" value="1"/>
</dbReference>
<dbReference type="PANTHER" id="PTHR43570">
    <property type="entry name" value="ALDEHYDE DEHYDROGENASE"/>
    <property type="match status" value="1"/>
</dbReference>
<dbReference type="GO" id="GO:0004029">
    <property type="term" value="F:aldehyde dehydrogenase (NAD+) activity"/>
    <property type="evidence" value="ECO:0007669"/>
    <property type="project" value="TreeGrafter"/>
</dbReference>
<keyword evidence="2" id="KW-0125">Carotenoid biosynthesis</keyword>
<dbReference type="PANTHER" id="PTHR43570:SF16">
    <property type="entry name" value="ALDEHYDE DEHYDROGENASE TYPE III, ISOFORM Q"/>
    <property type="match status" value="1"/>
</dbReference>
<dbReference type="Pfam" id="PF00171">
    <property type="entry name" value="Aldedh"/>
    <property type="match status" value="1"/>
</dbReference>
<dbReference type="InterPro" id="IPR016162">
    <property type="entry name" value="Ald_DH_N"/>
</dbReference>
<dbReference type="EMBL" id="CDHN01000008">
    <property type="protein sequence ID" value="CEJ94924.1"/>
    <property type="molecule type" value="Genomic_DNA"/>
</dbReference>
<dbReference type="AlphaFoldDB" id="A0A0A1TIR0"/>
<name>A0A0A1TIR0_9HYPO</name>
<comment type="similarity">
    <text evidence="1">Belongs to the aldehyde dehydrogenase family.</text>
</comment>
<evidence type="ECO:0000256" key="5">
    <source>
        <dbReference type="ARBA" id="ARBA00071369"/>
    </source>
</evidence>
<dbReference type="InterPro" id="IPR016163">
    <property type="entry name" value="Ald_DH_C"/>
</dbReference>
<feature type="domain" description="Aldehyde dehydrogenase" evidence="9">
    <location>
        <begin position="89"/>
        <end position="532"/>
    </location>
</feature>
<dbReference type="GO" id="GO:0005737">
    <property type="term" value="C:cytoplasm"/>
    <property type="evidence" value="ECO:0007669"/>
    <property type="project" value="TreeGrafter"/>
</dbReference>
<keyword evidence="8" id="KW-1133">Transmembrane helix</keyword>
<dbReference type="EC" id="1.2.1.82" evidence="4"/>
<sequence length="608" mass="67849">MHVGVSGAGKRANSRQRRRRSLGGSGDGIGRSRGTCRSWHSWSTCDGSIYAFLPAANRFFFFPSPSSPRRQRIVLLFPVNRFFIKKEFPCDEYYTSIMSYNTAAEVDKAHATVTETFRSNATKDLTWRRTQLRKLWWLLQDNKERIADALKQDLNKHRQESVLVDVVGIQAACLEALANLKKWTADEKPRRTDPLNLVGGAVIRREPKGVSLIISAWNYPFMELLEPLIVAIAAGCAVVLKPSELAPASQDLLVEIVPKYLDSSAIQIVTAGPKDMDHLLSKKWAHIFFTGSTGVGKIIYAKAVENLSTVTLELGGRGPAIVTANANIDLSAKRIANTKFMNSGQVCVGVNHIFVDPKVKKPFIEALKKYFDQFLSGEESEPSYCTRIVNDKNYGRLEALLEKSKGTVIYGGDRNPKTRYWGPTIVDNVTTDDSLLTEELFGPILPIIEATLQEAIDYTAAHDHPLSLYGFTDSKVEREAILNQTNSGGVTFNDCLLHMLVKDAPFGGVGPSGMGAYHGIWGFNEFTHFRTVVTVPFWMDLILGYRYAPYSDSKLSKIITFQGHKTSVPFDREGRDTGFFGGWFSKSVLVLLLAAALRYRVWEKLLTR</sequence>
<dbReference type="Gene3D" id="3.40.605.10">
    <property type="entry name" value="Aldehyde Dehydrogenase, Chain A, domain 1"/>
    <property type="match status" value="1"/>
</dbReference>
<dbReference type="InterPro" id="IPR016161">
    <property type="entry name" value="Ald_DH/histidinol_DH"/>
</dbReference>